<keyword evidence="4" id="KW-0804">Transcription</keyword>
<dbReference type="PROSITE" id="PS50048">
    <property type="entry name" value="ZN2_CY6_FUNGAL_2"/>
    <property type="match status" value="1"/>
</dbReference>
<evidence type="ECO:0000256" key="1">
    <source>
        <dbReference type="ARBA" id="ARBA00004123"/>
    </source>
</evidence>
<feature type="region of interest" description="Disordered" evidence="6">
    <location>
        <begin position="613"/>
        <end position="660"/>
    </location>
</feature>
<feature type="compositionally biased region" description="Acidic residues" evidence="6">
    <location>
        <begin position="12"/>
        <end position="21"/>
    </location>
</feature>
<dbReference type="InterPro" id="IPR050815">
    <property type="entry name" value="TF_fung"/>
</dbReference>
<dbReference type="GO" id="GO:0003677">
    <property type="term" value="F:DNA binding"/>
    <property type="evidence" value="ECO:0007669"/>
    <property type="project" value="InterPro"/>
</dbReference>
<feature type="domain" description="Zn(2)-C6 fungal-type" evidence="7">
    <location>
        <begin position="23"/>
        <end position="52"/>
    </location>
</feature>
<feature type="region of interest" description="Disordered" evidence="6">
    <location>
        <begin position="139"/>
        <end position="163"/>
    </location>
</feature>
<evidence type="ECO:0000256" key="2">
    <source>
        <dbReference type="ARBA" id="ARBA00022723"/>
    </source>
</evidence>
<evidence type="ECO:0000256" key="4">
    <source>
        <dbReference type="ARBA" id="ARBA00023163"/>
    </source>
</evidence>
<dbReference type="InterPro" id="IPR036864">
    <property type="entry name" value="Zn2-C6_fun-type_DNA-bd_sf"/>
</dbReference>
<evidence type="ECO:0000256" key="3">
    <source>
        <dbReference type="ARBA" id="ARBA00023015"/>
    </source>
</evidence>
<evidence type="ECO:0000313" key="8">
    <source>
        <dbReference type="EMBL" id="KAF2652504.1"/>
    </source>
</evidence>
<dbReference type="GO" id="GO:0000981">
    <property type="term" value="F:DNA-binding transcription factor activity, RNA polymerase II-specific"/>
    <property type="evidence" value="ECO:0007669"/>
    <property type="project" value="InterPro"/>
</dbReference>
<dbReference type="AlphaFoldDB" id="A0A6A6T1V3"/>
<proteinExistence type="predicted"/>
<dbReference type="Pfam" id="PF04082">
    <property type="entry name" value="Fungal_trans"/>
    <property type="match status" value="1"/>
</dbReference>
<dbReference type="EMBL" id="MU004400">
    <property type="protein sequence ID" value="KAF2652504.1"/>
    <property type="molecule type" value="Genomic_DNA"/>
</dbReference>
<dbReference type="PANTHER" id="PTHR47338:SF23">
    <property type="entry name" value="ZN(II)2CYS6 TRANSCRIPTION FACTOR (EUROFUNG)"/>
    <property type="match status" value="1"/>
</dbReference>
<reference evidence="8" key="1">
    <citation type="journal article" date="2020" name="Stud. Mycol.">
        <title>101 Dothideomycetes genomes: a test case for predicting lifestyles and emergence of pathogens.</title>
        <authorList>
            <person name="Haridas S."/>
            <person name="Albert R."/>
            <person name="Binder M."/>
            <person name="Bloem J."/>
            <person name="Labutti K."/>
            <person name="Salamov A."/>
            <person name="Andreopoulos B."/>
            <person name="Baker S."/>
            <person name="Barry K."/>
            <person name="Bills G."/>
            <person name="Bluhm B."/>
            <person name="Cannon C."/>
            <person name="Castanera R."/>
            <person name="Culley D."/>
            <person name="Daum C."/>
            <person name="Ezra D."/>
            <person name="Gonzalez J."/>
            <person name="Henrissat B."/>
            <person name="Kuo A."/>
            <person name="Liang C."/>
            <person name="Lipzen A."/>
            <person name="Lutzoni F."/>
            <person name="Magnuson J."/>
            <person name="Mondo S."/>
            <person name="Nolan M."/>
            <person name="Ohm R."/>
            <person name="Pangilinan J."/>
            <person name="Park H.-J."/>
            <person name="Ramirez L."/>
            <person name="Alfaro M."/>
            <person name="Sun H."/>
            <person name="Tritt A."/>
            <person name="Yoshinaga Y."/>
            <person name="Zwiers L.-H."/>
            <person name="Turgeon B."/>
            <person name="Goodwin S."/>
            <person name="Spatafora J."/>
            <person name="Crous P."/>
            <person name="Grigoriev I."/>
        </authorList>
    </citation>
    <scope>NUCLEOTIDE SEQUENCE</scope>
    <source>
        <strain evidence="8">CBS 122681</strain>
    </source>
</reference>
<evidence type="ECO:0000256" key="5">
    <source>
        <dbReference type="ARBA" id="ARBA00023242"/>
    </source>
</evidence>
<dbReference type="CDD" id="cd00067">
    <property type="entry name" value="GAL4"/>
    <property type="match status" value="1"/>
</dbReference>
<sequence>MVTRGEKRSAPDDDDKNDDEGPACQSCRKRKARCSRQQPCQQCIKLNVECMYDESRQRPGMRPGVVEALNQRLTSLEQMFIGQGLLLRPLLGEIGSRTSAAASGTDLNGQTRTLREELLGYANSNPTPKLHVAPASTSGLTSAHVPADNSSMNAGTQPLTAPALPPPEVVDRLVTLYFQQIHPWIPVLHISNFQQQLKDPIERGKLSTVLLAIVSVSLRLDNGDYRRTITDLKGRCLTYRHAVILRSMETFSVQNLQALVIVAFDIIGSGRGPSAWSVVGSMARTVEQLGLSVEERDDNSSDCATHALIRRISFLKSPRSWVEREERRRIFWMVFLMDRFCSVATGWNNSLTGADVQRRLPCEGALWEAARAVHTPFFGIAERSPSSQTAPDLTPSSERRPSNEEEVNNIGGFAFCIEATESLNLVTTFFLRQTVNFENANELQIWLLKFKELDLRLVRWRLFLPSRWNDARAPDSKGLMDPNLSLAHMTHNTAVIQLHQCIAYPSPHWKSSSIALPSSTSAETCVTAAAEIASIAQRFLEMVSGVVNPQFSFCLFVAGRVLLAHSVHHSTTLSSVFNTIATSLETIAKRWNGSELDSKDNLASRFASRLRKARSSAKADPSSQHNSLLDIQEPAYSDDLPSTVPGTRCGSALPEPSIPVPDIPQATAAQTPPTDFSPDSMSLAFPPMPYSLQQHHRDISLTESQLNAYMPSLAQEGQMLLPGQEFQELTNYFDAPFDEMLRVSTYVGELGVMQADV</sequence>
<dbReference type="SMART" id="SM00906">
    <property type="entry name" value="Fungal_trans"/>
    <property type="match status" value="1"/>
</dbReference>
<feature type="region of interest" description="Disordered" evidence="6">
    <location>
        <begin position="1"/>
        <end position="24"/>
    </location>
</feature>
<dbReference type="InterPro" id="IPR001138">
    <property type="entry name" value="Zn2Cys6_DnaBD"/>
</dbReference>
<feature type="region of interest" description="Disordered" evidence="6">
    <location>
        <begin position="382"/>
        <end position="404"/>
    </location>
</feature>
<keyword evidence="3" id="KW-0805">Transcription regulation</keyword>
<dbReference type="CDD" id="cd12148">
    <property type="entry name" value="fungal_TF_MHR"/>
    <property type="match status" value="1"/>
</dbReference>
<organism evidence="8 9">
    <name type="scientific">Lophiostoma macrostomum CBS 122681</name>
    <dbReference type="NCBI Taxonomy" id="1314788"/>
    <lineage>
        <taxon>Eukaryota</taxon>
        <taxon>Fungi</taxon>
        <taxon>Dikarya</taxon>
        <taxon>Ascomycota</taxon>
        <taxon>Pezizomycotina</taxon>
        <taxon>Dothideomycetes</taxon>
        <taxon>Pleosporomycetidae</taxon>
        <taxon>Pleosporales</taxon>
        <taxon>Lophiostomataceae</taxon>
        <taxon>Lophiostoma</taxon>
    </lineage>
</organism>
<keyword evidence="9" id="KW-1185">Reference proteome</keyword>
<keyword evidence="5" id="KW-0539">Nucleus</keyword>
<dbReference type="GO" id="GO:0005634">
    <property type="term" value="C:nucleus"/>
    <property type="evidence" value="ECO:0007669"/>
    <property type="project" value="UniProtKB-SubCell"/>
</dbReference>
<name>A0A6A6T1V3_9PLEO</name>
<dbReference type="InterPro" id="IPR007219">
    <property type="entry name" value="XnlR_reg_dom"/>
</dbReference>
<dbReference type="PROSITE" id="PS00463">
    <property type="entry name" value="ZN2_CY6_FUNGAL_1"/>
    <property type="match status" value="1"/>
</dbReference>
<dbReference type="SUPFAM" id="SSF57701">
    <property type="entry name" value="Zn2/Cys6 DNA-binding domain"/>
    <property type="match status" value="1"/>
</dbReference>
<comment type="subcellular location">
    <subcellularLocation>
        <location evidence="1">Nucleus</location>
    </subcellularLocation>
</comment>
<evidence type="ECO:0000313" key="9">
    <source>
        <dbReference type="Proteomes" id="UP000799324"/>
    </source>
</evidence>
<dbReference type="SMART" id="SM00066">
    <property type="entry name" value="GAL4"/>
    <property type="match status" value="1"/>
</dbReference>
<dbReference type="Proteomes" id="UP000799324">
    <property type="component" value="Unassembled WGS sequence"/>
</dbReference>
<dbReference type="Pfam" id="PF00172">
    <property type="entry name" value="Zn_clus"/>
    <property type="match status" value="1"/>
</dbReference>
<dbReference type="GO" id="GO:0006351">
    <property type="term" value="P:DNA-templated transcription"/>
    <property type="evidence" value="ECO:0007669"/>
    <property type="project" value="InterPro"/>
</dbReference>
<dbReference type="PANTHER" id="PTHR47338">
    <property type="entry name" value="ZN(II)2CYS6 TRANSCRIPTION FACTOR (EUROFUNG)-RELATED"/>
    <property type="match status" value="1"/>
</dbReference>
<evidence type="ECO:0000259" key="7">
    <source>
        <dbReference type="PROSITE" id="PS50048"/>
    </source>
</evidence>
<dbReference type="GO" id="GO:0008270">
    <property type="term" value="F:zinc ion binding"/>
    <property type="evidence" value="ECO:0007669"/>
    <property type="project" value="InterPro"/>
</dbReference>
<dbReference type="OrthoDB" id="4456959at2759"/>
<evidence type="ECO:0000256" key="6">
    <source>
        <dbReference type="SAM" id="MobiDB-lite"/>
    </source>
</evidence>
<gene>
    <name evidence="8" type="ORF">K491DRAFT_663631</name>
</gene>
<dbReference type="Gene3D" id="4.10.240.10">
    <property type="entry name" value="Zn(2)-C6 fungal-type DNA-binding domain"/>
    <property type="match status" value="1"/>
</dbReference>
<accession>A0A6A6T1V3</accession>
<keyword evidence="2" id="KW-0479">Metal-binding</keyword>
<protein>
    <recommendedName>
        <fullName evidence="7">Zn(2)-C6 fungal-type domain-containing protein</fullName>
    </recommendedName>
</protein>
<feature type="compositionally biased region" description="Basic and acidic residues" evidence="6">
    <location>
        <begin position="1"/>
        <end position="11"/>
    </location>
</feature>